<feature type="transmembrane region" description="Helical" evidence="1">
    <location>
        <begin position="155"/>
        <end position="181"/>
    </location>
</feature>
<keyword evidence="1" id="KW-0472">Membrane</keyword>
<dbReference type="STRING" id="999630.TUZN_2074"/>
<evidence type="ECO:0000313" key="2">
    <source>
        <dbReference type="EMBL" id="AEA13532.1"/>
    </source>
</evidence>
<dbReference type="AlphaFoldDB" id="F2L5A7"/>
<evidence type="ECO:0000256" key="1">
    <source>
        <dbReference type="SAM" id="Phobius"/>
    </source>
</evidence>
<feature type="transmembrane region" description="Helical" evidence="1">
    <location>
        <begin position="275"/>
        <end position="295"/>
    </location>
</feature>
<dbReference type="EMBL" id="CP002590">
    <property type="protein sequence ID" value="AEA13532.1"/>
    <property type="molecule type" value="Genomic_DNA"/>
</dbReference>
<protein>
    <recommendedName>
        <fullName evidence="4">Nickel/cobalt efflux system</fullName>
    </recommendedName>
</protein>
<reference evidence="2 3" key="1">
    <citation type="journal article" date="2011" name="J. Bacteriol.">
        <title>Complete genome sequence of the thermoacidophilic crenarchaeon Thermoproteus uzoniensis 768-20.</title>
        <authorList>
            <person name="Mardanov A.V."/>
            <person name="Gumerov V.M."/>
            <person name="Beletsky A.V."/>
            <person name="Prokofeva M.I."/>
            <person name="Bonch-Osmolovskaya E.A."/>
            <person name="Ravin N.V."/>
            <person name="Skryabin K.G."/>
        </authorList>
    </citation>
    <scope>NUCLEOTIDE SEQUENCE [LARGE SCALE GENOMIC DNA]</scope>
    <source>
        <strain evidence="2 3">768-20</strain>
    </source>
</reference>
<dbReference type="Proteomes" id="UP000008138">
    <property type="component" value="Chromosome"/>
</dbReference>
<dbReference type="eggNOG" id="arCOG06008">
    <property type="taxonomic scope" value="Archaea"/>
</dbReference>
<dbReference type="KEGG" id="tuz:TUZN_2074"/>
<dbReference type="HOGENOM" id="CLU_942587_0_0_2"/>
<feature type="transmembrane region" description="Helical" evidence="1">
    <location>
        <begin position="233"/>
        <end position="255"/>
    </location>
</feature>
<keyword evidence="3" id="KW-1185">Reference proteome</keyword>
<organism evidence="2 3">
    <name type="scientific">Thermoproteus uzoniensis (strain 768-20)</name>
    <dbReference type="NCBI Taxonomy" id="999630"/>
    <lineage>
        <taxon>Archaea</taxon>
        <taxon>Thermoproteota</taxon>
        <taxon>Thermoprotei</taxon>
        <taxon>Thermoproteales</taxon>
        <taxon>Thermoproteaceae</taxon>
        <taxon>Thermoproteus</taxon>
    </lineage>
</organism>
<feature type="transmembrane region" description="Helical" evidence="1">
    <location>
        <begin position="187"/>
        <end position="212"/>
    </location>
</feature>
<keyword evidence="1" id="KW-0812">Transmembrane</keyword>
<accession>F2L5A7</accession>
<keyword evidence="1" id="KW-1133">Transmembrane helix</keyword>
<feature type="transmembrane region" description="Helical" evidence="1">
    <location>
        <begin position="100"/>
        <end position="117"/>
    </location>
</feature>
<evidence type="ECO:0008006" key="4">
    <source>
        <dbReference type="Google" id="ProtNLM"/>
    </source>
</evidence>
<evidence type="ECO:0000313" key="3">
    <source>
        <dbReference type="Proteomes" id="UP000008138"/>
    </source>
</evidence>
<name>F2L5A7_THEU7</name>
<proteinExistence type="predicted"/>
<sequence length="308" mass="33009">MEVRYVYMNWLQYVLSPPSGLHLGEILLISFILGVLHGATPDEHTWPITFSYAVGKYSTRGGMKAGFLFSLGFTAQRALLTTLGYLGLAQIYNQYNLDGPVYVAVGVAMAAAGFYVLKGRYIHLPIDVLLGGRRHHSGEVGGVPMHELEERDVPLGMTVVHGLIAGFGFGAYASVITFVLAPQTGSIVYAPLPGLLFGLGTMAVQIAFGAFFGSIMRLKGLTEEQIRRVARRVAGFTLYYGGLLFVAAGVLIAALPEVDAWAIATGNPIPNLDSINIGTILVLTVVGILGIGSMLREVNRLARGGRRP</sequence>
<gene>
    <name evidence="2" type="ordered locus">TUZN_2074</name>
</gene>
<feature type="transmembrane region" description="Helical" evidence="1">
    <location>
        <begin position="66"/>
        <end position="88"/>
    </location>
</feature>
<reference key="2">
    <citation type="submission" date="2011-03" db="EMBL/GenBank/DDBJ databases">
        <title>Complete genome sequence of the thermoacidophilic crenarchaeon Thermoproteus uzoniensis 768-20.</title>
        <authorList>
            <person name="Mardanov A.V."/>
            <person name="Gumerov V.M."/>
            <person name="Beletsky A.V."/>
            <person name="Prokofeva M.I."/>
            <person name="Bonch-Osmolovskaya E.A."/>
            <person name="Ravin N.V."/>
            <person name="Skryabin K.G."/>
        </authorList>
    </citation>
    <scope>NUCLEOTIDE SEQUENCE</scope>
    <source>
        <strain>768-20</strain>
    </source>
</reference>